<feature type="transmembrane region" description="Helical" evidence="1">
    <location>
        <begin position="38"/>
        <end position="58"/>
    </location>
</feature>
<reference evidence="2 3" key="1">
    <citation type="submission" date="2018-08" db="EMBL/GenBank/DDBJ databases">
        <title>Genomic Encyclopedia of Archaeal and Bacterial Type Strains, Phase II (KMG-II): from individual species to whole genera.</title>
        <authorList>
            <person name="Goeker M."/>
        </authorList>
    </citation>
    <scope>NUCLEOTIDE SEQUENCE [LARGE SCALE GENOMIC DNA]</scope>
    <source>
        <strain evidence="2 3">ATCC 27112</strain>
    </source>
</reference>
<organism evidence="2 3">
    <name type="scientific">Anaeroplasma bactoclasticum</name>
    <dbReference type="NCBI Taxonomy" id="2088"/>
    <lineage>
        <taxon>Bacteria</taxon>
        <taxon>Bacillati</taxon>
        <taxon>Mycoplasmatota</taxon>
        <taxon>Mollicutes</taxon>
        <taxon>Anaeroplasmatales</taxon>
        <taxon>Anaeroplasmataceae</taxon>
        <taxon>Anaeroplasma</taxon>
    </lineage>
</organism>
<dbReference type="AlphaFoldDB" id="A0A397QU79"/>
<accession>A0A397QU79</accession>
<feature type="transmembrane region" description="Helical" evidence="1">
    <location>
        <begin position="12"/>
        <end position="32"/>
    </location>
</feature>
<keyword evidence="1" id="KW-1133">Transmembrane helix</keyword>
<evidence type="ECO:0000256" key="1">
    <source>
        <dbReference type="SAM" id="Phobius"/>
    </source>
</evidence>
<protein>
    <submittedName>
        <fullName evidence="2">Uncharacterized protein</fullName>
    </submittedName>
</protein>
<proteinExistence type="predicted"/>
<dbReference type="EMBL" id="QXEV01000026">
    <property type="protein sequence ID" value="RIA64983.1"/>
    <property type="molecule type" value="Genomic_DNA"/>
</dbReference>
<evidence type="ECO:0000313" key="2">
    <source>
        <dbReference type="EMBL" id="RIA64983.1"/>
    </source>
</evidence>
<dbReference type="InParanoid" id="A0A397QU79"/>
<keyword evidence="3" id="KW-1185">Reference proteome</keyword>
<keyword evidence="1" id="KW-0812">Transmembrane</keyword>
<dbReference type="Proteomes" id="UP000266506">
    <property type="component" value="Unassembled WGS sequence"/>
</dbReference>
<sequence>MLLKNVKAKYLWIACGIVFLITIGMLILLITVKDINTTVVTVFLVIGFVLMTFLIQAASYKTFKFKPKSEPANPKIYTSSLDLLEVLRKNKYKERKRSYGISFLKIQKPNAFKVTLVTDADAYFNPDDSDNTEGDKELDKCDRMIGFEIFLNYKEEDIIKFKDYSIQGQNIYYTAFYKIEDSLEYVCANYIEPEENHKRNFDFLLEELGLVPKEDSKED</sequence>
<keyword evidence="1" id="KW-0472">Membrane</keyword>
<evidence type="ECO:0000313" key="3">
    <source>
        <dbReference type="Proteomes" id="UP000266506"/>
    </source>
</evidence>
<comment type="caution">
    <text evidence="2">The sequence shown here is derived from an EMBL/GenBank/DDBJ whole genome shotgun (WGS) entry which is preliminary data.</text>
</comment>
<dbReference type="RefSeq" id="WP_119016765.1">
    <property type="nucleotide sequence ID" value="NZ_QXEV01000026.1"/>
</dbReference>
<gene>
    <name evidence="2" type="ORF">EI71_01681</name>
</gene>
<name>A0A397QU79_9MOLU</name>